<dbReference type="Proteomes" id="UP001163846">
    <property type="component" value="Unassembled WGS sequence"/>
</dbReference>
<feature type="signal peptide" evidence="1">
    <location>
        <begin position="1"/>
        <end position="34"/>
    </location>
</feature>
<keyword evidence="1" id="KW-0732">Signal</keyword>
<organism evidence="2 3">
    <name type="scientific">Lentinula raphanica</name>
    <dbReference type="NCBI Taxonomy" id="153919"/>
    <lineage>
        <taxon>Eukaryota</taxon>
        <taxon>Fungi</taxon>
        <taxon>Dikarya</taxon>
        <taxon>Basidiomycota</taxon>
        <taxon>Agaricomycotina</taxon>
        <taxon>Agaricomycetes</taxon>
        <taxon>Agaricomycetidae</taxon>
        <taxon>Agaricales</taxon>
        <taxon>Marasmiineae</taxon>
        <taxon>Omphalotaceae</taxon>
        <taxon>Lentinula</taxon>
    </lineage>
</organism>
<gene>
    <name evidence="2" type="ORF">F5878DRAFT_694467</name>
</gene>
<dbReference type="InterPro" id="IPR045564">
    <property type="entry name" value="DUF5910"/>
</dbReference>
<dbReference type="Pfam" id="PF19287">
    <property type="entry name" value="DUF5910"/>
    <property type="match status" value="1"/>
</dbReference>
<evidence type="ECO:0000313" key="3">
    <source>
        <dbReference type="Proteomes" id="UP001163846"/>
    </source>
</evidence>
<keyword evidence="3" id="KW-1185">Reference proteome</keyword>
<sequence>MISLFPTHSRHVHRLIPFLFLLSNTFLCHNSAFALPVGNYSTSQLNARETAQAIGPAPDELIVGYRYVVKEKADEYNDVGTLTAIPATTKSIGEGAYLSPRLGEYYGKLGDNYHECVIFAKKTKIHEMSPKPFFIDDNSAISAKPAKLFLYAHKHGVEIGKTVLFSRHFIYTKTLQMLIPPVFLVKSPSNPTRPAGENTLGLRVHCVPLGGLGKNRPAADWHAWNVHNWPAGLKT</sequence>
<dbReference type="EMBL" id="MU806464">
    <property type="protein sequence ID" value="KAJ3834963.1"/>
    <property type="molecule type" value="Genomic_DNA"/>
</dbReference>
<evidence type="ECO:0000256" key="1">
    <source>
        <dbReference type="SAM" id="SignalP"/>
    </source>
</evidence>
<accession>A0AA38P277</accession>
<comment type="caution">
    <text evidence="2">The sequence shown here is derived from an EMBL/GenBank/DDBJ whole genome shotgun (WGS) entry which is preliminary data.</text>
</comment>
<reference evidence="2" key="1">
    <citation type="submission" date="2022-08" db="EMBL/GenBank/DDBJ databases">
        <authorList>
            <consortium name="DOE Joint Genome Institute"/>
            <person name="Min B."/>
            <person name="Riley R."/>
            <person name="Sierra-Patev S."/>
            <person name="Naranjo-Ortiz M."/>
            <person name="Looney B."/>
            <person name="Konkel Z."/>
            <person name="Slot J.C."/>
            <person name="Sakamoto Y."/>
            <person name="Steenwyk J.L."/>
            <person name="Rokas A."/>
            <person name="Carro J."/>
            <person name="Camarero S."/>
            <person name="Ferreira P."/>
            <person name="Molpeceres G."/>
            <person name="Ruiz-Duenas F.J."/>
            <person name="Serrano A."/>
            <person name="Henrissat B."/>
            <person name="Drula E."/>
            <person name="Hughes K.W."/>
            <person name="Mata J.L."/>
            <person name="Ishikawa N.K."/>
            <person name="Vargas-Isla R."/>
            <person name="Ushijima S."/>
            <person name="Smith C.A."/>
            <person name="Ahrendt S."/>
            <person name="Andreopoulos W."/>
            <person name="He G."/>
            <person name="Labutti K."/>
            <person name="Lipzen A."/>
            <person name="Ng V."/>
            <person name="Sandor L."/>
            <person name="Barry K."/>
            <person name="Martinez A.T."/>
            <person name="Xiao Y."/>
            <person name="Gibbons J.G."/>
            <person name="Terashima K."/>
            <person name="Hibbett D.S."/>
            <person name="Grigoriev I.V."/>
        </authorList>
    </citation>
    <scope>NUCLEOTIDE SEQUENCE</scope>
    <source>
        <strain evidence="2">TFB9207</strain>
    </source>
</reference>
<feature type="chain" id="PRO_5041417155" evidence="1">
    <location>
        <begin position="35"/>
        <end position="235"/>
    </location>
</feature>
<protein>
    <submittedName>
        <fullName evidence="2">Uncharacterized protein</fullName>
    </submittedName>
</protein>
<evidence type="ECO:0000313" key="2">
    <source>
        <dbReference type="EMBL" id="KAJ3834963.1"/>
    </source>
</evidence>
<name>A0AA38P277_9AGAR</name>
<dbReference type="AlphaFoldDB" id="A0AA38P277"/>
<proteinExistence type="predicted"/>